<dbReference type="InterPro" id="IPR004007">
    <property type="entry name" value="DhaL_dom"/>
</dbReference>
<gene>
    <name evidence="4" type="ORF">MKY91_18375</name>
</gene>
<protein>
    <submittedName>
        <fullName evidence="4">DAK2 domain-containing protein</fullName>
    </submittedName>
</protein>
<accession>A0ABU9VMI5</accession>
<evidence type="ECO:0000313" key="5">
    <source>
        <dbReference type="Proteomes" id="UP001418796"/>
    </source>
</evidence>
<reference evidence="4 5" key="1">
    <citation type="submission" date="2024-03" db="EMBL/GenBank/DDBJ databases">
        <title>Bacilli Hybrid Assemblies.</title>
        <authorList>
            <person name="Kovac J."/>
        </authorList>
    </citation>
    <scope>NUCLEOTIDE SEQUENCE [LARGE SCALE GENOMIC DNA]</scope>
    <source>
        <strain evidence="4 5">FSL R7-0666</strain>
    </source>
</reference>
<dbReference type="PANTHER" id="PTHR28629:SF4">
    <property type="entry name" value="TRIOKINASE_FMN CYCLASE"/>
    <property type="match status" value="1"/>
</dbReference>
<name>A0ABU9VMI5_9BACI</name>
<evidence type="ECO:0000256" key="1">
    <source>
        <dbReference type="ARBA" id="ARBA00022679"/>
    </source>
</evidence>
<dbReference type="PANTHER" id="PTHR28629">
    <property type="entry name" value="TRIOKINASE/FMN CYCLASE"/>
    <property type="match status" value="1"/>
</dbReference>
<organism evidence="4 5">
    <name type="scientific">Alkalicoccobacillus gibsonii</name>
    <dbReference type="NCBI Taxonomy" id="79881"/>
    <lineage>
        <taxon>Bacteria</taxon>
        <taxon>Bacillati</taxon>
        <taxon>Bacillota</taxon>
        <taxon>Bacilli</taxon>
        <taxon>Bacillales</taxon>
        <taxon>Bacillaceae</taxon>
        <taxon>Alkalicoccobacillus</taxon>
    </lineage>
</organism>
<dbReference type="EMBL" id="JBCITK010000001">
    <property type="protein sequence ID" value="MEN0645130.1"/>
    <property type="molecule type" value="Genomic_DNA"/>
</dbReference>
<dbReference type="SMART" id="SM01120">
    <property type="entry name" value="Dak2"/>
    <property type="match status" value="1"/>
</dbReference>
<dbReference type="PROSITE" id="PS51480">
    <property type="entry name" value="DHAL"/>
    <property type="match status" value="1"/>
</dbReference>
<keyword evidence="1" id="KW-0808">Transferase</keyword>
<feature type="domain" description="DhaL" evidence="3">
    <location>
        <begin position="7"/>
        <end position="199"/>
    </location>
</feature>
<dbReference type="RefSeq" id="WP_343131730.1">
    <property type="nucleotide sequence ID" value="NZ_JBCITK010000001.1"/>
</dbReference>
<dbReference type="Proteomes" id="UP001418796">
    <property type="component" value="Unassembled WGS sequence"/>
</dbReference>
<dbReference type="InterPro" id="IPR050861">
    <property type="entry name" value="Dihydroxyacetone_Kinase"/>
</dbReference>
<comment type="caution">
    <text evidence="4">The sequence shown here is derived from an EMBL/GenBank/DDBJ whole genome shotgun (WGS) entry which is preliminary data.</text>
</comment>
<keyword evidence="5" id="KW-1185">Reference proteome</keyword>
<dbReference type="InterPro" id="IPR036117">
    <property type="entry name" value="DhaL_dom_sf"/>
</dbReference>
<dbReference type="Gene3D" id="1.25.40.340">
    <property type="match status" value="1"/>
</dbReference>
<evidence type="ECO:0000313" key="4">
    <source>
        <dbReference type="EMBL" id="MEN0645130.1"/>
    </source>
</evidence>
<dbReference type="SUPFAM" id="SSF101473">
    <property type="entry name" value="DhaL-like"/>
    <property type="match status" value="1"/>
</dbReference>
<evidence type="ECO:0000259" key="3">
    <source>
        <dbReference type="PROSITE" id="PS51480"/>
    </source>
</evidence>
<keyword evidence="2" id="KW-0418">Kinase</keyword>
<evidence type="ECO:0000256" key="2">
    <source>
        <dbReference type="ARBA" id="ARBA00022777"/>
    </source>
</evidence>
<sequence>MNVFTIELATSWIEQAKKDLASVREYLSLIDQDVGDGDHGEHVVAAFEEIAPLRAASFMTLREVFEYTGDVLLKEKGSSAVKLYGVAFKEMGLSFQGSEASLDEFSQAIRAAVEKMKEVGQAKRGDKTLVDVWEAIAELTEKEKTLSSINFEDKAKTVLKASKYLLAQKGKAAEYGSNSVGFLDPGTVSSYYLFDALTHVLSEAEANEPIQQTS</sequence>
<dbReference type="Pfam" id="PF02734">
    <property type="entry name" value="Dak2"/>
    <property type="match status" value="1"/>
</dbReference>
<proteinExistence type="predicted"/>